<sequence length="397" mass="43672">MAARSFSPIADLVVELLAKPENKLFLVSSAILRTVSPVWRKALDPNSGFAPLDKITVDGVEYSKTTIEGIGGTPLIYVLDILHHRTGSTPRSITFRSLRDIAILADQYDFANSLAPWPQFWIEWLTTGKTEHLEVGYEDWLFIANVFAEVPICKKIVSSVAEELVLDLIISTSSGPGGAVTCRYSRSKSPFGQSLNLSLVPEKILKSIKKERLDKLSKVILPLWSFTQSMINTSASSTTVAAAVQCRNPDCFAIALGSLLRSINSGCLKNSLIATRMEIPTGNSLRETMKAIENLRMTTLILERTPGVPAGQRHQPGLFDTASKPTHDSNGMARLESFKSLIRDLPEYVFLRNQDESTTKYSSGRFETCPLARHFTSLQREAIATLSSVVGYTATAD</sequence>
<dbReference type="EMBL" id="JAVHNR010000006">
    <property type="protein sequence ID" value="KAK6339644.1"/>
    <property type="molecule type" value="Genomic_DNA"/>
</dbReference>
<evidence type="ECO:0000313" key="1">
    <source>
        <dbReference type="EMBL" id="KAK6339644.1"/>
    </source>
</evidence>
<name>A0AAN8MLM8_9PEZI</name>
<comment type="caution">
    <text evidence="1">The sequence shown here is derived from an EMBL/GenBank/DDBJ whole genome shotgun (WGS) entry which is preliminary data.</text>
</comment>
<accession>A0AAN8MLM8</accession>
<dbReference type="Proteomes" id="UP001313282">
    <property type="component" value="Unassembled WGS sequence"/>
</dbReference>
<reference evidence="1 2" key="1">
    <citation type="submission" date="2019-10" db="EMBL/GenBank/DDBJ databases">
        <authorList>
            <person name="Palmer J.M."/>
        </authorList>
    </citation>
    <scope>NUCLEOTIDE SEQUENCE [LARGE SCALE GENOMIC DNA]</scope>
    <source>
        <strain evidence="1 2">TWF718</strain>
    </source>
</reference>
<keyword evidence="2" id="KW-1185">Reference proteome</keyword>
<protein>
    <submittedName>
        <fullName evidence="1">Uncharacterized protein</fullName>
    </submittedName>
</protein>
<organism evidence="1 2">
    <name type="scientific">Orbilia javanica</name>
    <dbReference type="NCBI Taxonomy" id="47235"/>
    <lineage>
        <taxon>Eukaryota</taxon>
        <taxon>Fungi</taxon>
        <taxon>Dikarya</taxon>
        <taxon>Ascomycota</taxon>
        <taxon>Pezizomycotina</taxon>
        <taxon>Orbiliomycetes</taxon>
        <taxon>Orbiliales</taxon>
        <taxon>Orbiliaceae</taxon>
        <taxon>Orbilia</taxon>
    </lineage>
</organism>
<proteinExistence type="predicted"/>
<evidence type="ECO:0000313" key="2">
    <source>
        <dbReference type="Proteomes" id="UP001313282"/>
    </source>
</evidence>
<gene>
    <name evidence="1" type="ORF">TWF718_009039</name>
</gene>
<dbReference type="AlphaFoldDB" id="A0AAN8MLM8"/>